<feature type="non-terminal residue" evidence="1">
    <location>
        <position position="1"/>
    </location>
</feature>
<accession>A0A381PCJ9</accession>
<organism evidence="1">
    <name type="scientific">marine metagenome</name>
    <dbReference type="NCBI Taxonomy" id="408172"/>
    <lineage>
        <taxon>unclassified sequences</taxon>
        <taxon>metagenomes</taxon>
        <taxon>ecological metagenomes</taxon>
    </lineage>
</organism>
<dbReference type="AlphaFoldDB" id="A0A381PCJ9"/>
<dbReference type="EMBL" id="UINC01000928">
    <property type="protein sequence ID" value="SUZ64018.1"/>
    <property type="molecule type" value="Genomic_DNA"/>
</dbReference>
<evidence type="ECO:0000313" key="1">
    <source>
        <dbReference type="EMBL" id="SUZ64018.1"/>
    </source>
</evidence>
<gene>
    <name evidence="1" type="ORF">METZ01_LOCUS16872</name>
</gene>
<name>A0A381PCJ9_9ZZZZ</name>
<proteinExistence type="predicted"/>
<protein>
    <submittedName>
        <fullName evidence="1">Uncharacterized protein</fullName>
    </submittedName>
</protein>
<sequence length="333" mass="35616">VALDPERRRQLHAMKLKSLVRDYLDDSIEEVVGTDDGALATLSGARFAALAEERCERAMGGALASALRSAADEVHVFASDSTDVLARRAELFSTSVKVWEVNGGVATSADSPKPVTEKPAPDVPELVSTLQDSGLEVVTEHGVIVGEVGGLEVARIICDAQGDRIEVGVGAHDREAFALLHGNMPTVEAIEQVANVVRFHRTPAAEPHPLNRLGAERWLRSHLLAQPARIGASELKAAPPPVQRTNLKEAVPAVAAGHLDDGVDVVVVCAVGIDLDLIPFAADARLFLDPQATLMVVIPQRDAHSVLYDLANQLIDPPLVVPIDDAWREWTTS</sequence>
<reference evidence="1" key="1">
    <citation type="submission" date="2018-05" db="EMBL/GenBank/DDBJ databases">
        <authorList>
            <person name="Lanie J.A."/>
            <person name="Ng W.-L."/>
            <person name="Kazmierczak K.M."/>
            <person name="Andrzejewski T.M."/>
            <person name="Davidsen T.M."/>
            <person name="Wayne K.J."/>
            <person name="Tettelin H."/>
            <person name="Glass J.I."/>
            <person name="Rusch D."/>
            <person name="Podicherti R."/>
            <person name="Tsui H.-C.T."/>
            <person name="Winkler M.E."/>
        </authorList>
    </citation>
    <scope>NUCLEOTIDE SEQUENCE</scope>
</reference>